<comment type="caution">
    <text evidence="4">The sequence shown here is derived from an EMBL/GenBank/DDBJ whole genome shotgun (WGS) entry which is preliminary data.</text>
</comment>
<feature type="domain" description="SLH" evidence="3">
    <location>
        <begin position="1400"/>
        <end position="1459"/>
    </location>
</feature>
<dbReference type="PROSITE" id="PS51272">
    <property type="entry name" value="SLH"/>
    <property type="match status" value="3"/>
</dbReference>
<keyword evidence="1" id="KW-0677">Repeat</keyword>
<dbReference type="Proteomes" id="UP000824258">
    <property type="component" value="Unassembled WGS sequence"/>
</dbReference>
<reference evidence="4" key="1">
    <citation type="submission" date="2020-10" db="EMBL/GenBank/DDBJ databases">
        <authorList>
            <person name="Gilroy R."/>
        </authorList>
    </citation>
    <scope>NUCLEOTIDE SEQUENCE</scope>
    <source>
        <strain evidence="4">ChiHjej9B8-7071</strain>
    </source>
</reference>
<evidence type="ECO:0000313" key="4">
    <source>
        <dbReference type="EMBL" id="HIR10126.1"/>
    </source>
</evidence>
<dbReference type="Pfam" id="PF00395">
    <property type="entry name" value="SLH"/>
    <property type="match status" value="3"/>
</dbReference>
<dbReference type="PANTHER" id="PTHR43308">
    <property type="entry name" value="OUTER MEMBRANE PROTEIN ALPHA-RELATED"/>
    <property type="match status" value="1"/>
</dbReference>
<evidence type="ECO:0000256" key="2">
    <source>
        <dbReference type="SAM" id="MobiDB-lite"/>
    </source>
</evidence>
<dbReference type="PANTHER" id="PTHR43308:SF1">
    <property type="entry name" value="OUTER MEMBRANE PROTEIN ALPHA"/>
    <property type="match status" value="1"/>
</dbReference>
<accession>A0A9D1A8A3</accession>
<dbReference type="InterPro" id="IPR001119">
    <property type="entry name" value="SLH_dom"/>
</dbReference>
<dbReference type="Pfam" id="PF18998">
    <property type="entry name" value="Flg_new_2"/>
    <property type="match status" value="1"/>
</dbReference>
<feature type="domain" description="SLH" evidence="3">
    <location>
        <begin position="1460"/>
        <end position="1523"/>
    </location>
</feature>
<evidence type="ECO:0000256" key="1">
    <source>
        <dbReference type="ARBA" id="ARBA00022737"/>
    </source>
</evidence>
<name>A0A9D1A8A3_9FIRM</name>
<organism evidence="4 5">
    <name type="scientific">Candidatus Avoscillospira stercoripullorum</name>
    <dbReference type="NCBI Taxonomy" id="2840709"/>
    <lineage>
        <taxon>Bacteria</taxon>
        <taxon>Bacillati</taxon>
        <taxon>Bacillota</taxon>
        <taxon>Clostridia</taxon>
        <taxon>Eubacteriales</taxon>
        <taxon>Oscillospiraceae</taxon>
        <taxon>Oscillospiraceae incertae sedis</taxon>
        <taxon>Candidatus Avoscillospira</taxon>
    </lineage>
</organism>
<sequence length="1585" mass="168489">ASTRTRYPFTAIPVAENTITLSADTMTTSGWIADGKDMGIKTRLTKSGSLVQELTMPFRIMDLTRVTPVNEDENVTQMLVTLKNSSNVAGANFSSAAGGNAVMKGITDVLGKISGPVNSNVFKMIITPSDDPTVFSALIWAGYDNMDLEDVDYDQNGISFEADYLNQELEVGVPGVGDLSSMAQGTYNPAQTLRENASKMTSADADLNLQLTGYYEAEIRYNLDQGAWEIYTTGGGFTAGVGVEIGFTANAMVGPVPVTGTFRVGGALQLDFQTAVRYSQQGSNVWSDPYATAVSDYLTNLRINAYVKAFGGFGFDFAVVALKIGVYGQLGIDSQNKFLSRTYLADSSARQLNGQGLNASGEVGIKFVAKFLFISYEAKLASAGFSATQKFNQWDTIENYWSTATSGLSANTLQLMAAQNGMEVASASATLQSRDYLEAFARSWGSAQSRIALFSLDTPSALQSLQTNANPDSYPELSDDGQIFAYISDSESGSIYESRAHYSVLTGGSYAVSNPIADPADFPGYGDSGVDIAGDTSFAAAAFVRLASDLPGKDEGDTVTVEEQNLLMNGAEIVASVYENGAWTSTRLTANGTPDLAPVVASNGDGSAVVFWRSVYNANPNNPLDFQTKDTIYYSYYEDGTWSTATPLYNGSNGSVKALEAAMLPDGTAMAVYTLDKSGTGNTTTYEVGYTMVSPSGELGSAMLVTSDSYLDENPQVVTANFGTADGSDRFVLAWHSLRDGLSDIQLLAVDSAGVMSNSFPASLSEITMDGSAAVGSTFRLATLSGSYRDVTNLTILWSETVDNDHSVLRAARLRSNGSTGYVLSSPMELATLPDRTMADHFAAYVSGSNEIKAIIQATQYGETMDAQDQTFLYTATSNFATDAVEVKPMDVDYENLMLNSLTPVQFVIRNTGLNNVTGLTVTMDNGETATLNTTLLPNQSATLTVYHKIGDTVTDASYTVTASGGIRETGKVYFDYPDLGISRMEVMAEEQGQRTIGMTLFNAAAATLAGKNRAVKLALYLDEQHTKPATVTCTTTGVSVDGNVLTITDPDALARIDDGSFSLEVTYNLGSYVKDQGYDEVPASGVYLFADLYTEGTIGGQTEQVRLPEYYSSDNLGSVLLTGAYARTGKKSTLTVDLSAGENGNTAAAITLKNNSLQTYTGEKQMATLLSASGEVLETKELTIPTNLSGETSHSETVQFTKQGARVLLTTLVEGEDQLTFDGLPVTLDDFVPAKDENGNEIANTYTYELSGVDLDNLVVTAYSGTGAAVTINGEAVENGAATSVRINPPETTITVVLGGNTYILKLTDIPTGPVSGHRITVKPSDHGTVSPSRTMAGKGGTVTLTVTPDEGYRPEKLTVKDASGNELKLVDQGEGRYSFTMPDTNVTVEASFVLDDGAGLPFTDVAVGDWYYDAVAYVYENGLMTGTSGTLFSPNATTTRAMIVTILYRLEGSPVANGSAGFTDVAYGTWYTAAVNWAAANEIVTGYGSGKFGPMDPITREQMAAILFRYADFKGMDTTARADLSVYTDAGDISAYAVEAMSWANAEGFITGTTATTLKPQGSATRAQVATILTRYAQKADET</sequence>
<feature type="region of interest" description="Disordered" evidence="2">
    <location>
        <begin position="1322"/>
        <end position="1342"/>
    </location>
</feature>
<proteinExistence type="predicted"/>
<feature type="domain" description="SLH" evidence="3">
    <location>
        <begin position="1526"/>
        <end position="1585"/>
    </location>
</feature>
<dbReference type="EMBL" id="DVGD01000226">
    <property type="protein sequence ID" value="HIR10126.1"/>
    <property type="molecule type" value="Genomic_DNA"/>
</dbReference>
<feature type="non-terminal residue" evidence="4">
    <location>
        <position position="1"/>
    </location>
</feature>
<reference evidence="4" key="2">
    <citation type="journal article" date="2021" name="PeerJ">
        <title>Extensive microbial diversity within the chicken gut microbiome revealed by metagenomics and culture.</title>
        <authorList>
            <person name="Gilroy R."/>
            <person name="Ravi A."/>
            <person name="Getino M."/>
            <person name="Pursley I."/>
            <person name="Horton D.L."/>
            <person name="Alikhan N.F."/>
            <person name="Baker D."/>
            <person name="Gharbi K."/>
            <person name="Hall N."/>
            <person name="Watson M."/>
            <person name="Adriaenssens E.M."/>
            <person name="Foster-Nyarko E."/>
            <person name="Jarju S."/>
            <person name="Secka A."/>
            <person name="Antonio M."/>
            <person name="Oren A."/>
            <person name="Chaudhuri R.R."/>
            <person name="La Ragione R."/>
            <person name="Hildebrand F."/>
            <person name="Pallen M.J."/>
        </authorList>
    </citation>
    <scope>NUCLEOTIDE SEQUENCE</scope>
    <source>
        <strain evidence="4">ChiHjej9B8-7071</strain>
    </source>
</reference>
<evidence type="ECO:0000313" key="5">
    <source>
        <dbReference type="Proteomes" id="UP000824258"/>
    </source>
</evidence>
<evidence type="ECO:0000259" key="3">
    <source>
        <dbReference type="PROSITE" id="PS51272"/>
    </source>
</evidence>
<protein>
    <submittedName>
        <fullName evidence="4">S-layer homology domain-containing protein</fullName>
    </submittedName>
</protein>
<dbReference type="InterPro" id="IPR044060">
    <property type="entry name" value="Bacterial_rp_domain"/>
</dbReference>
<dbReference type="InterPro" id="IPR051465">
    <property type="entry name" value="Cell_Envelope_Struct_Comp"/>
</dbReference>
<gene>
    <name evidence="4" type="ORF">IAA70_06960</name>
</gene>